<comment type="similarity">
    <text evidence="3">Belongs to the homoserine dehydrogenase family.</text>
</comment>
<dbReference type="SUPFAM" id="SSF51735">
    <property type="entry name" value="NAD(P)-binding Rossmann-fold domains"/>
    <property type="match status" value="1"/>
</dbReference>
<feature type="domain" description="Homoserine dehydrogenase catalytic" evidence="14">
    <location>
        <begin position="156"/>
        <end position="334"/>
    </location>
</feature>
<dbReference type="Gene3D" id="3.30.360.10">
    <property type="entry name" value="Dihydrodipicolinate Reductase, domain 2"/>
    <property type="match status" value="1"/>
</dbReference>
<dbReference type="GO" id="GO:0009086">
    <property type="term" value="P:methionine biosynthetic process"/>
    <property type="evidence" value="ECO:0007669"/>
    <property type="project" value="UniProtKB-KW"/>
</dbReference>
<keyword evidence="13" id="KW-0521">NADP</keyword>
<evidence type="ECO:0000256" key="10">
    <source>
        <dbReference type="ARBA" id="ARBA00023167"/>
    </source>
</evidence>
<evidence type="ECO:0000256" key="7">
    <source>
        <dbReference type="ARBA" id="ARBA00022697"/>
    </source>
</evidence>
<evidence type="ECO:0000256" key="12">
    <source>
        <dbReference type="PIRSR" id="PIRSR036497-1"/>
    </source>
</evidence>
<keyword evidence="6" id="KW-0028">Amino-acid biosynthesis</keyword>
<dbReference type="GeneID" id="70576679"/>
<keyword evidence="8 16" id="KW-0560">Oxidoreductase</keyword>
<dbReference type="InterPro" id="IPR036291">
    <property type="entry name" value="NAD(P)-bd_dom_sf"/>
</dbReference>
<dbReference type="Proteomes" id="UP000250223">
    <property type="component" value="Unassembled WGS sequence"/>
</dbReference>
<comment type="pathway">
    <text evidence="2">Amino-acid biosynthesis; L-methionine biosynthesis via de novo pathway; L-homoserine from L-aspartate: step 3/3.</text>
</comment>
<feature type="domain" description="Aspartate/homoserine dehydrogenase NAD-binding" evidence="15">
    <location>
        <begin position="9"/>
        <end position="145"/>
    </location>
</feature>
<proteinExistence type="inferred from homology"/>
<dbReference type="RefSeq" id="WP_095177512.1">
    <property type="nucleotide sequence ID" value="NZ_LT906477.1"/>
</dbReference>
<comment type="catalytic activity">
    <reaction evidence="11">
        <text>L-homoserine + NADP(+) = L-aspartate 4-semialdehyde + NADPH + H(+)</text>
        <dbReference type="Rhea" id="RHEA:15761"/>
        <dbReference type="ChEBI" id="CHEBI:15378"/>
        <dbReference type="ChEBI" id="CHEBI:57476"/>
        <dbReference type="ChEBI" id="CHEBI:57783"/>
        <dbReference type="ChEBI" id="CHEBI:58349"/>
        <dbReference type="ChEBI" id="CHEBI:537519"/>
        <dbReference type="EC" id="1.1.1.3"/>
    </reaction>
    <physiologicalReaction direction="right-to-left" evidence="11">
        <dbReference type="Rhea" id="RHEA:15763"/>
    </physiologicalReaction>
</comment>
<comment type="pathway">
    <text evidence="1">Amino-acid biosynthesis; L-threonine biosynthesis; L-threonine from L-aspartate: step 3/5.</text>
</comment>
<dbReference type="PANTHER" id="PTHR43331">
    <property type="entry name" value="HOMOSERINE DEHYDROGENASE"/>
    <property type="match status" value="1"/>
</dbReference>
<dbReference type="Pfam" id="PF00742">
    <property type="entry name" value="Homoserine_dh"/>
    <property type="match status" value="1"/>
</dbReference>
<organism evidence="16 17">
    <name type="scientific">Clostridium cochlearium</name>
    <dbReference type="NCBI Taxonomy" id="1494"/>
    <lineage>
        <taxon>Bacteria</taxon>
        <taxon>Bacillati</taxon>
        <taxon>Bacillota</taxon>
        <taxon>Clostridia</taxon>
        <taxon>Eubacteriales</taxon>
        <taxon>Clostridiaceae</taxon>
        <taxon>Clostridium</taxon>
    </lineage>
</organism>
<dbReference type="InterPro" id="IPR005106">
    <property type="entry name" value="Asp/hSer_DH_NAD-bd"/>
</dbReference>
<dbReference type="UniPathway" id="UPA00051">
    <property type="reaction ID" value="UER00465"/>
</dbReference>
<reference evidence="16 17" key="1">
    <citation type="submission" date="2018-06" db="EMBL/GenBank/DDBJ databases">
        <authorList>
            <consortium name="Pathogen Informatics"/>
            <person name="Doyle S."/>
        </authorList>
    </citation>
    <scope>NUCLEOTIDE SEQUENCE [LARGE SCALE GENOMIC DNA]</scope>
    <source>
        <strain evidence="16 17">NCTC13028</strain>
    </source>
</reference>
<keyword evidence="7" id="KW-0791">Threonine biosynthesis</keyword>
<dbReference type="InterPro" id="IPR022697">
    <property type="entry name" value="HDH_short"/>
</dbReference>
<sequence length="340" mass="37592">MKKRILISGYGNVGKEIVRLIQKNNEYYKKMYDLELLVCGILGSKGCIFQDFGLNLNALLEFGKGSDAIIKYSKIYRDTFYNYPVFEGDIFIDCSKSNIVAEGPSFEYIKSAMDRGMDIVLISKEALTKNFSYIKELAQNKNIRLKYSGATCAALPTIDTAYYSLAGTNITSIYGILNGTTNYILTKMSKEDCSFEEALQEAKNQGIAESDASLDIKGIDSASKILIISNSVLGTNFNLKDVKIQGIQNINKSDIERAKKDKKEIKLISEVCYENGNYNIEVSPKLIEKNSELNLVKGTNKGIVFCTEEMGKLFVFGGASNPRGAATAAIKDVINISRGN</sequence>
<evidence type="ECO:0000256" key="6">
    <source>
        <dbReference type="ARBA" id="ARBA00022605"/>
    </source>
</evidence>
<evidence type="ECO:0000256" key="2">
    <source>
        <dbReference type="ARBA" id="ARBA00005062"/>
    </source>
</evidence>
<dbReference type="PIRSF" id="PIRSF036497">
    <property type="entry name" value="HDH_short"/>
    <property type="match status" value="1"/>
</dbReference>
<protein>
    <recommendedName>
        <fullName evidence="5">Homoserine dehydrogenase</fullName>
        <ecNumber evidence="4">1.1.1.3</ecNumber>
    </recommendedName>
</protein>
<dbReference type="FunFam" id="3.30.360.10:FF:000005">
    <property type="entry name" value="Homoserine dehydrogenase"/>
    <property type="match status" value="1"/>
</dbReference>
<feature type="binding site" evidence="13">
    <location>
        <position position="209"/>
    </location>
    <ligand>
        <name>L-homoserine</name>
        <dbReference type="ChEBI" id="CHEBI:57476"/>
    </ligand>
</feature>
<gene>
    <name evidence="16" type="primary">hom_1</name>
    <name evidence="16" type="ORF">NCTC13028_02536</name>
</gene>
<accession>A0A239ZMS4</accession>
<evidence type="ECO:0000256" key="8">
    <source>
        <dbReference type="ARBA" id="ARBA00023002"/>
    </source>
</evidence>
<evidence type="ECO:0000313" key="16">
    <source>
        <dbReference type="EMBL" id="SQB36705.1"/>
    </source>
</evidence>
<dbReference type="NCBIfam" id="NF005290">
    <property type="entry name" value="PRK06813.1"/>
    <property type="match status" value="1"/>
</dbReference>
<feature type="binding site" evidence="13">
    <location>
        <position position="124"/>
    </location>
    <ligand>
        <name>NADPH</name>
        <dbReference type="ChEBI" id="CHEBI:57783"/>
    </ligand>
</feature>
<keyword evidence="10" id="KW-0486">Methionine biosynthesis</keyword>
<evidence type="ECO:0000256" key="9">
    <source>
        <dbReference type="ARBA" id="ARBA00023053"/>
    </source>
</evidence>
<evidence type="ECO:0000259" key="14">
    <source>
        <dbReference type="Pfam" id="PF00742"/>
    </source>
</evidence>
<evidence type="ECO:0000256" key="1">
    <source>
        <dbReference type="ARBA" id="ARBA00005056"/>
    </source>
</evidence>
<evidence type="ECO:0000313" key="17">
    <source>
        <dbReference type="Proteomes" id="UP000250223"/>
    </source>
</evidence>
<keyword evidence="9" id="KW-0915">Sodium</keyword>
<evidence type="ECO:0000256" key="11">
    <source>
        <dbReference type="ARBA" id="ARBA00048841"/>
    </source>
</evidence>
<dbReference type="Pfam" id="PF03447">
    <property type="entry name" value="NAD_binding_3"/>
    <property type="match status" value="1"/>
</dbReference>
<dbReference type="EC" id="1.1.1.3" evidence="4"/>
<dbReference type="UniPathway" id="UPA00050">
    <property type="reaction ID" value="UER00063"/>
</dbReference>
<name>A0A239ZMS4_CLOCO</name>
<evidence type="ECO:0000259" key="15">
    <source>
        <dbReference type="Pfam" id="PF03447"/>
    </source>
</evidence>
<evidence type="ECO:0000256" key="13">
    <source>
        <dbReference type="PIRSR" id="PIRSR036497-2"/>
    </source>
</evidence>
<dbReference type="InterPro" id="IPR001342">
    <property type="entry name" value="HDH_cat"/>
</dbReference>
<dbReference type="EMBL" id="UAWC01000027">
    <property type="protein sequence ID" value="SQB36705.1"/>
    <property type="molecule type" value="Genomic_DNA"/>
</dbReference>
<dbReference type="GO" id="GO:0004412">
    <property type="term" value="F:homoserine dehydrogenase activity"/>
    <property type="evidence" value="ECO:0007669"/>
    <property type="project" value="UniProtKB-EC"/>
</dbReference>
<dbReference type="GO" id="GO:0009088">
    <property type="term" value="P:threonine biosynthetic process"/>
    <property type="evidence" value="ECO:0007669"/>
    <property type="project" value="UniProtKB-UniPathway"/>
</dbReference>
<dbReference type="PANTHER" id="PTHR43331:SF1">
    <property type="entry name" value="HOMOSERINE DEHYDROGENASE"/>
    <property type="match status" value="1"/>
</dbReference>
<dbReference type="GO" id="GO:0050661">
    <property type="term" value="F:NADP binding"/>
    <property type="evidence" value="ECO:0007669"/>
    <property type="project" value="InterPro"/>
</dbReference>
<evidence type="ECO:0000256" key="5">
    <source>
        <dbReference type="ARBA" id="ARBA00013376"/>
    </source>
</evidence>
<dbReference type="SUPFAM" id="SSF55347">
    <property type="entry name" value="Glyceraldehyde-3-phosphate dehydrogenase-like, C-terminal domain"/>
    <property type="match status" value="1"/>
</dbReference>
<dbReference type="Gene3D" id="3.40.50.720">
    <property type="entry name" value="NAD(P)-binding Rossmann-like Domain"/>
    <property type="match status" value="1"/>
</dbReference>
<feature type="binding site" evidence="13">
    <location>
        <begin position="9"/>
        <end position="14"/>
    </location>
    <ligand>
        <name>NADP(+)</name>
        <dbReference type="ChEBI" id="CHEBI:58349"/>
    </ligand>
</feature>
<dbReference type="AlphaFoldDB" id="A0A239ZMS4"/>
<evidence type="ECO:0000256" key="3">
    <source>
        <dbReference type="ARBA" id="ARBA00006753"/>
    </source>
</evidence>
<feature type="active site" description="Proton donor" evidence="12">
    <location>
        <position position="224"/>
    </location>
</feature>
<evidence type="ECO:0000256" key="4">
    <source>
        <dbReference type="ARBA" id="ARBA00013213"/>
    </source>
</evidence>